<dbReference type="NCBIfam" id="TIGR00756">
    <property type="entry name" value="PPR"/>
    <property type="match status" value="7"/>
</dbReference>
<dbReference type="Pfam" id="PF01535">
    <property type="entry name" value="PPR"/>
    <property type="match status" value="1"/>
</dbReference>
<dbReference type="EnsemblPlants" id="PGSC0003DMT400040947">
    <property type="protein sequence ID" value="PGSC0003DMT400040947"/>
    <property type="gene ID" value="PGSC0003DMG400015841"/>
</dbReference>
<dbReference type="Pfam" id="PF12854">
    <property type="entry name" value="PPR_1"/>
    <property type="match status" value="2"/>
</dbReference>
<feature type="repeat" description="PPR" evidence="3">
    <location>
        <begin position="54"/>
        <end position="88"/>
    </location>
</feature>
<evidence type="ECO:0000256" key="2">
    <source>
        <dbReference type="ARBA" id="ARBA00022737"/>
    </source>
</evidence>
<proteinExistence type="inferred from homology"/>
<dbReference type="eggNOG" id="KOG4197">
    <property type="taxonomic scope" value="Eukaryota"/>
</dbReference>
<dbReference type="InterPro" id="IPR011990">
    <property type="entry name" value="TPR-like_helical_dom_sf"/>
</dbReference>
<dbReference type="HOGENOM" id="CLU_002706_49_0_1"/>
<accession>M1BAP0</accession>
<name>M1BAP0_SOLTU</name>
<feature type="repeat" description="PPR" evidence="3">
    <location>
        <begin position="187"/>
        <end position="221"/>
    </location>
</feature>
<dbReference type="PaxDb" id="4113-PGSC0003DMT400040947"/>
<feature type="repeat" description="PPR" evidence="3">
    <location>
        <begin position="152"/>
        <end position="186"/>
    </location>
</feature>
<evidence type="ECO:0000313" key="5">
    <source>
        <dbReference type="Proteomes" id="UP000011115"/>
    </source>
</evidence>
<feature type="repeat" description="PPR" evidence="3">
    <location>
        <begin position="327"/>
        <end position="361"/>
    </location>
</feature>
<organism evidence="4 5">
    <name type="scientific">Solanum tuberosum</name>
    <name type="common">Potato</name>
    <dbReference type="NCBI Taxonomy" id="4113"/>
    <lineage>
        <taxon>Eukaryota</taxon>
        <taxon>Viridiplantae</taxon>
        <taxon>Streptophyta</taxon>
        <taxon>Embryophyta</taxon>
        <taxon>Tracheophyta</taxon>
        <taxon>Spermatophyta</taxon>
        <taxon>Magnoliopsida</taxon>
        <taxon>eudicotyledons</taxon>
        <taxon>Gunneridae</taxon>
        <taxon>Pentapetalae</taxon>
        <taxon>asterids</taxon>
        <taxon>lamiids</taxon>
        <taxon>Solanales</taxon>
        <taxon>Solanaceae</taxon>
        <taxon>Solanoideae</taxon>
        <taxon>Solaneae</taxon>
        <taxon>Solanum</taxon>
    </lineage>
</organism>
<dbReference type="InParanoid" id="M1BAP0"/>
<dbReference type="AlphaFoldDB" id="M1BAP0"/>
<dbReference type="PROSITE" id="PS51375">
    <property type="entry name" value="PPR"/>
    <property type="match status" value="7"/>
</dbReference>
<feature type="repeat" description="PPR" evidence="3">
    <location>
        <begin position="222"/>
        <end position="256"/>
    </location>
</feature>
<feature type="repeat" description="PPR" evidence="3">
    <location>
        <begin position="257"/>
        <end position="291"/>
    </location>
</feature>
<evidence type="ECO:0000256" key="1">
    <source>
        <dbReference type="ARBA" id="ARBA00007626"/>
    </source>
</evidence>
<dbReference type="Gramene" id="PGSC0003DMT400040947">
    <property type="protein sequence ID" value="PGSC0003DMT400040947"/>
    <property type="gene ID" value="PGSC0003DMG400015841"/>
</dbReference>
<evidence type="ECO:0000313" key="4">
    <source>
        <dbReference type="EnsemblPlants" id="PGSC0003DMT400040947"/>
    </source>
</evidence>
<feature type="repeat" description="PPR" evidence="3">
    <location>
        <begin position="292"/>
        <end position="326"/>
    </location>
</feature>
<dbReference type="Pfam" id="PF13041">
    <property type="entry name" value="PPR_2"/>
    <property type="match status" value="3"/>
</dbReference>
<reference evidence="4" key="2">
    <citation type="submission" date="2015-06" db="UniProtKB">
        <authorList>
            <consortium name="EnsemblPlants"/>
        </authorList>
    </citation>
    <scope>IDENTIFICATION</scope>
    <source>
        <strain evidence="4">DM1-3 516 R44</strain>
    </source>
</reference>
<comment type="similarity">
    <text evidence="1">Belongs to the PPR family. P subfamily.</text>
</comment>
<evidence type="ECO:0000256" key="3">
    <source>
        <dbReference type="PROSITE-ProRule" id="PRU00708"/>
    </source>
</evidence>
<dbReference type="InterPro" id="IPR002885">
    <property type="entry name" value="PPR_rpt"/>
</dbReference>
<protein>
    <submittedName>
        <fullName evidence="4">Pentatricopeptide repeat-containing protein</fullName>
    </submittedName>
</protein>
<dbReference type="InterPro" id="IPR050872">
    <property type="entry name" value="PPR_P_subfamily"/>
</dbReference>
<reference evidence="5" key="1">
    <citation type="journal article" date="2011" name="Nature">
        <title>Genome sequence and analysis of the tuber crop potato.</title>
        <authorList>
            <consortium name="The Potato Genome Sequencing Consortium"/>
        </authorList>
    </citation>
    <scope>NUCLEOTIDE SEQUENCE [LARGE SCALE GENOMIC DNA]</scope>
    <source>
        <strain evidence="5">cv. DM1-3 516 R44</strain>
    </source>
</reference>
<keyword evidence="2" id="KW-0677">Repeat</keyword>
<sequence>MDMEEMLFLEMNECGCPPDNYTYRCMIDGFCKVDNAEFGYKFLLENFSKEFLPSKETVGRVINCLCVKNKLLDAVGIIHRMVQKGVVPDVVYITFEADKKDVAAPKSVVEDLLKKNHITYYAYELLYDGIRDKKILKELSMKDVGKEGLNADVVTYNSIICGLFKNSKVAEAESYLHKMVNRGFDPDAFTYNTIIGAHCKLGMIQKADKILNNVVFKGFVPDVFTFCSLIYGLCQDGDFNRAKSLFNEAIGKGMESNIILYNTLIKGMCQQGLILEALKLITEMPRKSCRPNTWTYNVFINGLCKMGFVSDASNILNDVVTKGILPDIFTFNTLIDGYCKLSKLADAIEILNKWKGVVLDVVYITFEADKKDVAAHKIVVEDLLKKNHITYYAYELSYDGIRDKKIWKKLSMKVWPI</sequence>
<keyword evidence="5" id="KW-1185">Reference proteome</keyword>
<dbReference type="Gene3D" id="1.25.40.10">
    <property type="entry name" value="Tetratricopeptide repeat domain"/>
    <property type="match status" value="3"/>
</dbReference>
<dbReference type="PANTHER" id="PTHR46128">
    <property type="entry name" value="MITOCHONDRIAL GROUP I INTRON SPLICING FACTOR CCM1"/>
    <property type="match status" value="1"/>
</dbReference>
<dbReference type="Proteomes" id="UP000011115">
    <property type="component" value="Unassembled WGS sequence"/>
</dbReference>
<dbReference type="PANTHER" id="PTHR46128:SF211">
    <property type="entry name" value="PENTACOTRIPEPTIDE-REPEAT REGION OF PRORP DOMAIN-CONTAINING PROTEIN"/>
    <property type="match status" value="1"/>
</dbReference>